<dbReference type="EMBL" id="GBHO01014059">
    <property type="protein sequence ID" value="JAG29545.1"/>
    <property type="molecule type" value="Transcribed_RNA"/>
</dbReference>
<proteinExistence type="inferred from homology"/>
<dbReference type="InterPro" id="IPR011013">
    <property type="entry name" value="Gal_mutarotase_sf_dom"/>
</dbReference>
<organism evidence="10">
    <name type="scientific">Lygus hesperus</name>
    <name type="common">Western plant bug</name>
    <dbReference type="NCBI Taxonomy" id="30085"/>
    <lineage>
        <taxon>Eukaryota</taxon>
        <taxon>Metazoa</taxon>
        <taxon>Ecdysozoa</taxon>
        <taxon>Arthropoda</taxon>
        <taxon>Hexapoda</taxon>
        <taxon>Insecta</taxon>
        <taxon>Pterygota</taxon>
        <taxon>Neoptera</taxon>
        <taxon>Paraneoptera</taxon>
        <taxon>Hemiptera</taxon>
        <taxon>Heteroptera</taxon>
        <taxon>Panheteroptera</taxon>
        <taxon>Cimicomorpha</taxon>
        <taxon>Miridae</taxon>
        <taxon>Mirini</taxon>
        <taxon>Lygus</taxon>
    </lineage>
</organism>
<evidence type="ECO:0000256" key="1">
    <source>
        <dbReference type="ARBA" id="ARBA00001712"/>
    </source>
</evidence>
<keyword evidence="6" id="KW-0119">Carbohydrate metabolism</keyword>
<dbReference type="CDD" id="cd09019">
    <property type="entry name" value="galactose_mutarotase_like"/>
    <property type="match status" value="1"/>
</dbReference>
<dbReference type="EMBL" id="GBRD01003194">
    <property type="protein sequence ID" value="JAG62627.1"/>
    <property type="molecule type" value="Transcribed_RNA"/>
</dbReference>
<protein>
    <recommendedName>
        <fullName evidence="4">Galactose mutarotase</fullName>
    </recommendedName>
    <alternativeName>
        <fullName evidence="7">Aldose 1-epimerase</fullName>
    </alternativeName>
</protein>
<accession>A0A0A9YJ29</accession>
<evidence type="ECO:0000256" key="7">
    <source>
        <dbReference type="ARBA" id="ARBA00032729"/>
    </source>
</evidence>
<dbReference type="Gene3D" id="2.70.98.10">
    <property type="match status" value="1"/>
</dbReference>
<feature type="compositionally biased region" description="Basic and acidic residues" evidence="9">
    <location>
        <begin position="423"/>
        <end position="436"/>
    </location>
</feature>
<dbReference type="AlphaFoldDB" id="A0A0A9YJ29"/>
<keyword evidence="5" id="KW-0413">Isomerase</keyword>
<dbReference type="InterPro" id="IPR008183">
    <property type="entry name" value="Aldose_1/G6P_1-epimerase"/>
</dbReference>
<comment type="catalytic activity">
    <reaction evidence="1">
        <text>alpha-D-galactose = beta-D-galactose</text>
        <dbReference type="Rhea" id="RHEA:28675"/>
        <dbReference type="ChEBI" id="CHEBI:27667"/>
        <dbReference type="ChEBI" id="CHEBI:28061"/>
        <dbReference type="EC" id="5.1.3.3"/>
    </reaction>
    <physiologicalReaction direction="right-to-left" evidence="1">
        <dbReference type="Rhea" id="RHEA:28677"/>
    </physiologicalReaction>
</comment>
<dbReference type="GO" id="GO:0004034">
    <property type="term" value="F:aldose 1-epimerase activity"/>
    <property type="evidence" value="ECO:0007669"/>
    <property type="project" value="UniProtKB-EC"/>
</dbReference>
<dbReference type="InterPro" id="IPR014718">
    <property type="entry name" value="GH-type_carb-bd"/>
</dbReference>
<evidence type="ECO:0000256" key="8">
    <source>
        <dbReference type="ARBA" id="ARBA00045743"/>
    </source>
</evidence>
<evidence type="ECO:0000313" key="10">
    <source>
        <dbReference type="EMBL" id="JAG29545.1"/>
    </source>
</evidence>
<dbReference type="GO" id="GO:0030246">
    <property type="term" value="F:carbohydrate binding"/>
    <property type="evidence" value="ECO:0007669"/>
    <property type="project" value="InterPro"/>
</dbReference>
<evidence type="ECO:0000256" key="5">
    <source>
        <dbReference type="ARBA" id="ARBA00023235"/>
    </source>
</evidence>
<comment type="function">
    <text evidence="8">Mutarotase that catalyzes the interconversion of beta-D-galactose and alpha-D-galactose during galactose metabolism. Beta-D-galactose is metabolized in the liver into glucose 1-phosphate, the primary metabolic fuel, by the action of four enzymes that constitute the Leloir pathway: GALM, GALK1 (galactokinase), GALT (galactose-1-phosphate uridylyltransferase) and GALE (UDP-galactose-4'-epimerase). Involved in the maintenance of the equilibrium between the beta- and alpha-anomers of galactose, therefore ensuring a sufficient supply of the alpha-anomer for GALK1. Also active on D-glucose although shows a preference for galactose over glucose.</text>
</comment>
<comment type="similarity">
    <text evidence="3">Belongs to the aldose epimerase family.</text>
</comment>
<sequence length="436" mass="49202">MEAVKITKSVYGDIVLPIIGQTKIWKYTMCNGFMSVEIMNYGATILAINVPNSDGTKENVILGYDDIIGYLNMRNPYLGATIGRYGHRIAGAAFVLRDQTYYLSKNKGYHTYHGGVQGFDKKVWSSRIEEMSVVMTYRSYDLEEGFPGDLCVSARFILTSQNQLIVVYKAIPSNITTPVNIMNQIYFNLSGDPTSNVMQHDLKVFSEYQAVLQEDEPIPTGETEELKDTIFEFKKYTTIADIMSPKRESTIGDEGGKVEEVNSIRTEKDVASDERTQMSVSPCPYKGVYYCIEGLGVRSHAKLKHEQSGRSIQIFSDQPCLFLSFGQELLDAPASRGKWGTNAGILLQTGNFPDAVHHDKFPSPWIQPRKTYQHTIVYKFRVSKLDCSDEEDGEPKPKEVSEEEARMKCFTIKQENNDSAIPEDVKGGKRDAYRHL</sequence>
<feature type="region of interest" description="Disordered" evidence="9">
    <location>
        <begin position="413"/>
        <end position="436"/>
    </location>
</feature>
<evidence type="ECO:0000256" key="4">
    <source>
        <dbReference type="ARBA" id="ARBA00021023"/>
    </source>
</evidence>
<dbReference type="GO" id="GO:0033499">
    <property type="term" value="P:galactose catabolic process via UDP-galactose, Leloir pathway"/>
    <property type="evidence" value="ECO:0007669"/>
    <property type="project" value="TreeGrafter"/>
</dbReference>
<evidence type="ECO:0000256" key="2">
    <source>
        <dbReference type="ARBA" id="ARBA00004947"/>
    </source>
</evidence>
<evidence type="ECO:0000256" key="6">
    <source>
        <dbReference type="ARBA" id="ARBA00023277"/>
    </source>
</evidence>
<reference evidence="10" key="1">
    <citation type="journal article" date="2014" name="PLoS ONE">
        <title>Transcriptome-Based Identification of ABC Transporters in the Western Tarnished Plant Bug Lygus hesperus.</title>
        <authorList>
            <person name="Hull J.J."/>
            <person name="Chaney K."/>
            <person name="Geib S.M."/>
            <person name="Fabrick J.A."/>
            <person name="Brent C.S."/>
            <person name="Walsh D."/>
            <person name="Lavine L.C."/>
        </authorList>
    </citation>
    <scope>NUCLEOTIDE SEQUENCE</scope>
</reference>
<gene>
    <name evidence="10" type="primary">GALM_0</name>
    <name evidence="10" type="ORF">CM83_4871</name>
</gene>
<dbReference type="PANTHER" id="PTHR10091:SF0">
    <property type="entry name" value="GALACTOSE MUTAROTASE"/>
    <property type="match status" value="1"/>
</dbReference>
<reference evidence="11" key="3">
    <citation type="submission" date="2014-09" db="EMBL/GenBank/DDBJ databases">
        <authorList>
            <person name="Magalhaes I.L.F."/>
            <person name="Oliveira U."/>
            <person name="Santos F.R."/>
            <person name="Vidigal T.H.D.A."/>
            <person name="Brescovit A.D."/>
            <person name="Santos A.J."/>
        </authorList>
    </citation>
    <scope>NUCLEOTIDE SEQUENCE</scope>
</reference>
<evidence type="ECO:0000313" key="11">
    <source>
        <dbReference type="EMBL" id="JAG62627.1"/>
    </source>
</evidence>
<dbReference type="SUPFAM" id="SSF74650">
    <property type="entry name" value="Galactose mutarotase-like"/>
    <property type="match status" value="1"/>
</dbReference>
<dbReference type="Pfam" id="PF01263">
    <property type="entry name" value="Aldose_epim"/>
    <property type="match status" value="1"/>
</dbReference>
<evidence type="ECO:0000256" key="3">
    <source>
        <dbReference type="ARBA" id="ARBA00006206"/>
    </source>
</evidence>
<dbReference type="PANTHER" id="PTHR10091">
    <property type="entry name" value="ALDOSE-1-EPIMERASE"/>
    <property type="match status" value="1"/>
</dbReference>
<comment type="pathway">
    <text evidence="2">Carbohydrate metabolism; galactose metabolism.</text>
</comment>
<evidence type="ECO:0000256" key="9">
    <source>
        <dbReference type="SAM" id="MobiDB-lite"/>
    </source>
</evidence>
<dbReference type="InterPro" id="IPR047215">
    <property type="entry name" value="Galactose_mutarotase-like"/>
</dbReference>
<dbReference type="GO" id="GO:0006006">
    <property type="term" value="P:glucose metabolic process"/>
    <property type="evidence" value="ECO:0007669"/>
    <property type="project" value="TreeGrafter"/>
</dbReference>
<dbReference type="UniPathway" id="UPA00214"/>
<reference evidence="10" key="2">
    <citation type="submission" date="2014-07" db="EMBL/GenBank/DDBJ databases">
        <authorList>
            <person name="Hull J."/>
        </authorList>
    </citation>
    <scope>NUCLEOTIDE SEQUENCE</scope>
</reference>
<name>A0A0A9YJ29_LYGHE</name>